<keyword evidence="2" id="KW-1185">Reference proteome</keyword>
<sequence length="196" mass="21955">MAMSKQPDDPMRKSTREKIIDEAQVECHSARSDVVEARLKLNSVPRPVREGFQRTVLSYYDALRPLRTEGVVNSWWESVTLSEDWIEGIVFETESGEQISVSREKARRILNNDEPYEFVGSMVHQGLDTLESLDDATEETTSVVTGMRGRREETTTRPVVLEAGVLVDISRVLDEAATKLGFAPDIDLQDAEAGVV</sequence>
<dbReference type="AlphaFoldDB" id="A0A1I6FWB5"/>
<reference evidence="2" key="1">
    <citation type="submission" date="2016-10" db="EMBL/GenBank/DDBJ databases">
        <authorList>
            <person name="Varghese N."/>
            <person name="Submissions S."/>
        </authorList>
    </citation>
    <scope>NUCLEOTIDE SEQUENCE [LARGE SCALE GENOMIC DNA]</scope>
    <source>
        <strain evidence="2">CGMCC 1.8711</strain>
    </source>
</reference>
<dbReference type="Proteomes" id="UP000243250">
    <property type="component" value="Unassembled WGS sequence"/>
</dbReference>
<dbReference type="EMBL" id="FOYS01000001">
    <property type="protein sequence ID" value="SFR34198.1"/>
    <property type="molecule type" value="Genomic_DNA"/>
</dbReference>
<accession>A0A1I6FWB5</accession>
<protein>
    <submittedName>
        <fullName evidence="1">Uncharacterized protein</fullName>
    </submittedName>
</protein>
<name>A0A1I6FWB5_9EURY</name>
<dbReference type="STRING" id="555875.SAMN04488124_0421"/>
<organism evidence="1 2">
    <name type="scientific">Halogeometricum limi</name>
    <dbReference type="NCBI Taxonomy" id="555875"/>
    <lineage>
        <taxon>Archaea</taxon>
        <taxon>Methanobacteriati</taxon>
        <taxon>Methanobacteriota</taxon>
        <taxon>Stenosarchaea group</taxon>
        <taxon>Halobacteria</taxon>
        <taxon>Halobacteriales</taxon>
        <taxon>Haloferacaceae</taxon>
        <taxon>Halogeometricum</taxon>
    </lineage>
</organism>
<evidence type="ECO:0000313" key="2">
    <source>
        <dbReference type="Proteomes" id="UP000243250"/>
    </source>
</evidence>
<proteinExistence type="predicted"/>
<gene>
    <name evidence="1" type="ORF">SAMN04488124_0421</name>
</gene>
<evidence type="ECO:0000313" key="1">
    <source>
        <dbReference type="EMBL" id="SFR34198.1"/>
    </source>
</evidence>